<evidence type="ECO:0000256" key="1">
    <source>
        <dbReference type="SAM" id="Coils"/>
    </source>
</evidence>
<protein>
    <recommendedName>
        <fullName evidence="3">CCDC113/CCDC96 coiled-coil domain-containing protein</fullName>
    </recommendedName>
</protein>
<reference evidence="4 5" key="1">
    <citation type="journal article" date="2024" name="Nat. Commun.">
        <title>Phylogenomics reveals the evolutionary origins of lichenization in chlorophyte algae.</title>
        <authorList>
            <person name="Puginier C."/>
            <person name="Libourel C."/>
            <person name="Otte J."/>
            <person name="Skaloud P."/>
            <person name="Haon M."/>
            <person name="Grisel S."/>
            <person name="Petersen M."/>
            <person name="Berrin J.G."/>
            <person name="Delaux P.M."/>
            <person name="Dal Grande F."/>
            <person name="Keller J."/>
        </authorList>
    </citation>
    <scope>NUCLEOTIDE SEQUENCE [LARGE SCALE GENOMIC DNA]</scope>
    <source>
        <strain evidence="4 5">SAG 2036</strain>
    </source>
</reference>
<comment type="caution">
    <text evidence="4">The sequence shown here is derived from an EMBL/GenBank/DDBJ whole genome shotgun (WGS) entry which is preliminary data.</text>
</comment>
<sequence length="332" mass="36575">MALKNRVETGKRHHSDHVRPRLAYNSAAVNGPESPGHSLEMPPKTPARKSSDGKKAGKDKEYLEQRIRQGFFSCRVASETPLDNVQLATQTVRSKTRQPVNAKALKAELAAWHVKERELRALQLLLLQAQAALKSVEARADAQEVGSGGIGALDLEQLQLEKASLSVRLASREHEMGKFLAKRREAVQILAHVSAKLEHERTVQQKLQEKATGAASHLTEQRTLASTARAAVKQVVDKARQQQDLDVTLRDPKLVENYKAQLLRREQLQVTELLAHTVNGTEMKNLGAATLSFVSEGTSTSPRRDALNDSQMATTIQPFIRSGDKIAAIMTA</sequence>
<feature type="coiled-coil region" evidence="1">
    <location>
        <begin position="119"/>
        <end position="175"/>
    </location>
</feature>
<gene>
    <name evidence="4" type="ORF">WJX73_009503</name>
</gene>
<evidence type="ECO:0000259" key="3">
    <source>
        <dbReference type="Pfam" id="PF13870"/>
    </source>
</evidence>
<accession>A0AAW1NSC8</accession>
<keyword evidence="5" id="KW-1185">Reference proteome</keyword>
<proteinExistence type="predicted"/>
<dbReference type="EMBL" id="JALJOQ010000109">
    <property type="protein sequence ID" value="KAK9797093.1"/>
    <property type="molecule type" value="Genomic_DNA"/>
</dbReference>
<feature type="domain" description="CCDC113/CCDC96 coiled-coil" evidence="3">
    <location>
        <begin position="115"/>
        <end position="270"/>
    </location>
</feature>
<organism evidence="4 5">
    <name type="scientific">Symbiochloris irregularis</name>
    <dbReference type="NCBI Taxonomy" id="706552"/>
    <lineage>
        <taxon>Eukaryota</taxon>
        <taxon>Viridiplantae</taxon>
        <taxon>Chlorophyta</taxon>
        <taxon>core chlorophytes</taxon>
        <taxon>Trebouxiophyceae</taxon>
        <taxon>Trebouxiales</taxon>
        <taxon>Trebouxiaceae</taxon>
        <taxon>Symbiochloris</taxon>
    </lineage>
</organism>
<keyword evidence="1" id="KW-0175">Coiled coil</keyword>
<evidence type="ECO:0000313" key="5">
    <source>
        <dbReference type="Proteomes" id="UP001465755"/>
    </source>
</evidence>
<feature type="region of interest" description="Disordered" evidence="2">
    <location>
        <begin position="1"/>
        <end position="59"/>
    </location>
</feature>
<feature type="compositionally biased region" description="Basic and acidic residues" evidence="2">
    <location>
        <begin position="49"/>
        <end position="59"/>
    </location>
</feature>
<evidence type="ECO:0000256" key="2">
    <source>
        <dbReference type="SAM" id="MobiDB-lite"/>
    </source>
</evidence>
<dbReference type="AlphaFoldDB" id="A0AAW1NSC8"/>
<feature type="compositionally biased region" description="Basic and acidic residues" evidence="2">
    <location>
        <begin position="1"/>
        <end position="10"/>
    </location>
</feature>
<evidence type="ECO:0000313" key="4">
    <source>
        <dbReference type="EMBL" id="KAK9797093.1"/>
    </source>
</evidence>
<dbReference type="Pfam" id="PF13870">
    <property type="entry name" value="CCDC113_CCDC96_CC"/>
    <property type="match status" value="1"/>
</dbReference>
<dbReference type="Proteomes" id="UP001465755">
    <property type="component" value="Unassembled WGS sequence"/>
</dbReference>
<dbReference type="InterPro" id="IPR025254">
    <property type="entry name" value="CCDC113/CCDC96_CC"/>
</dbReference>
<name>A0AAW1NSC8_9CHLO</name>